<dbReference type="PANTHER" id="PTHR42754">
    <property type="entry name" value="ENDOGLUCANASE"/>
    <property type="match status" value="1"/>
</dbReference>
<dbReference type="Gene3D" id="2.60.40.4070">
    <property type="match status" value="1"/>
</dbReference>
<evidence type="ECO:0008006" key="3">
    <source>
        <dbReference type="Google" id="ProtNLM"/>
    </source>
</evidence>
<name>A0A956LYL0_UNCEI</name>
<dbReference type="Proteomes" id="UP000697710">
    <property type="component" value="Unassembled WGS sequence"/>
</dbReference>
<accession>A0A956LYL0</accession>
<proteinExistence type="predicted"/>
<reference evidence="1" key="2">
    <citation type="journal article" date="2021" name="Microbiome">
        <title>Successional dynamics and alternative stable states in a saline activated sludge microbial community over 9 years.</title>
        <authorList>
            <person name="Wang Y."/>
            <person name="Ye J."/>
            <person name="Ju F."/>
            <person name="Liu L."/>
            <person name="Boyd J.A."/>
            <person name="Deng Y."/>
            <person name="Parks D.H."/>
            <person name="Jiang X."/>
            <person name="Yin X."/>
            <person name="Woodcroft B.J."/>
            <person name="Tyson G.W."/>
            <person name="Hugenholtz P."/>
            <person name="Polz M.F."/>
            <person name="Zhang T."/>
        </authorList>
    </citation>
    <scope>NUCLEOTIDE SEQUENCE</scope>
    <source>
        <strain evidence="1">HKST-UBA01</strain>
    </source>
</reference>
<reference evidence="1" key="1">
    <citation type="submission" date="2020-04" db="EMBL/GenBank/DDBJ databases">
        <authorList>
            <person name="Zhang T."/>
        </authorList>
    </citation>
    <scope>NUCLEOTIDE SEQUENCE</scope>
    <source>
        <strain evidence="1">HKST-UBA01</strain>
    </source>
</reference>
<comment type="caution">
    <text evidence="1">The sequence shown here is derived from an EMBL/GenBank/DDBJ whole genome shotgun (WGS) entry which is preliminary data.</text>
</comment>
<dbReference type="Gene3D" id="2.80.10.50">
    <property type="match status" value="1"/>
</dbReference>
<evidence type="ECO:0000313" key="1">
    <source>
        <dbReference type="EMBL" id="MCA9726997.1"/>
    </source>
</evidence>
<organism evidence="1 2">
    <name type="scientific">Eiseniibacteriota bacterium</name>
    <dbReference type="NCBI Taxonomy" id="2212470"/>
    <lineage>
        <taxon>Bacteria</taxon>
        <taxon>Candidatus Eiseniibacteriota</taxon>
    </lineage>
</organism>
<evidence type="ECO:0000313" key="2">
    <source>
        <dbReference type="Proteomes" id="UP000697710"/>
    </source>
</evidence>
<gene>
    <name evidence="1" type="ORF">KC729_04885</name>
</gene>
<sequence>MTDSYGTQTGDAWRIRIDGDGAVLEQQVYGNALPGGAADIAFDQDGSMVVVGAHTLDVFTDRDAWIHKVTPDGALDWAWSFDADPGLHSFFAVTPVSTGGYVAVGSTAVGTGPPIYAWVVRMDQDGDVVWQNRYHGGVAEFATCVVETPEDGGFAVAGWTTSSGAGSTDVWLLKLSSTGAIQWQKTYGGFDQEEATGLIQTADGGYAISAFSDTFPGSSHGPWVLRLDSSGNLLWHAVMGDEWGDFQDVVQCADGNLVATGRISGPSSNDLWMVKLRDSDGTVLWQKAYEGTQGDWGSRTIELGNGDLLVSGVWAWGFADEDLWIQRTSGTGDISSCGLVRETEVAARSPLITVAPAITLPSTPAPVPEAVAFVTNGSTLTIDEKCRATASSSDGDPIDLDYAMTVHPNPVREAATIAFSLTAPEGITIAVHDVRGRLVATIADGFFGAGHHEIQWDRPRTVPAGTYWISARSERGRAATRAVLLD</sequence>
<protein>
    <recommendedName>
        <fullName evidence="3">T9SS type A sorting domain-containing protein</fullName>
    </recommendedName>
</protein>
<dbReference type="AlphaFoldDB" id="A0A956LYL0"/>
<dbReference type="EMBL" id="JAGQHR010000095">
    <property type="protein sequence ID" value="MCA9726997.1"/>
    <property type="molecule type" value="Genomic_DNA"/>
</dbReference>
<dbReference type="PANTHER" id="PTHR42754:SF1">
    <property type="entry name" value="LIPOPROTEIN"/>
    <property type="match status" value="1"/>
</dbReference>
<dbReference type="SUPFAM" id="SSF63829">
    <property type="entry name" value="Calcium-dependent phosphotriesterase"/>
    <property type="match status" value="1"/>
</dbReference>